<feature type="compositionally biased region" description="Polar residues" evidence="1">
    <location>
        <begin position="36"/>
        <end position="54"/>
    </location>
</feature>
<evidence type="ECO:0000313" key="3">
    <source>
        <dbReference type="Proteomes" id="UP001153404"/>
    </source>
</evidence>
<gene>
    <name evidence="2" type="ORF">OMP40_10575</name>
</gene>
<evidence type="ECO:0000256" key="1">
    <source>
        <dbReference type="SAM" id="MobiDB-lite"/>
    </source>
</evidence>
<dbReference type="Proteomes" id="UP001153404">
    <property type="component" value="Unassembled WGS sequence"/>
</dbReference>
<dbReference type="RefSeq" id="WP_277531211.1">
    <property type="nucleotide sequence ID" value="NZ_JAPDIA010000003.1"/>
</dbReference>
<proteinExistence type="predicted"/>
<accession>A0A9X4KS72</accession>
<dbReference type="EMBL" id="JAPDIA010000003">
    <property type="protein sequence ID" value="MDG0809733.1"/>
    <property type="molecule type" value="Genomic_DNA"/>
</dbReference>
<comment type="caution">
    <text evidence="2">The sequence shown here is derived from an EMBL/GenBank/DDBJ whole genome shotgun (WGS) entry which is preliminary data.</text>
</comment>
<sequence>MLGGLLPIVEWFKSRLSAPGVPAVVGASSALPFNPGNAQKLSLTPTVQPNSPRQPANPPAPTININIPAGAVQLTVKETDIDYSAITAQVSARLTASIRQTLENRP</sequence>
<protein>
    <submittedName>
        <fullName evidence="2">Uncharacterized protein</fullName>
    </submittedName>
</protein>
<reference evidence="2" key="1">
    <citation type="submission" date="2022-10" db="EMBL/GenBank/DDBJ databases">
        <title>Comparative genomic analysis of Cohnella hashimotonis sp. nov., isolated from the International Space Station.</title>
        <authorList>
            <person name="Simpson A."/>
            <person name="Venkateswaran K."/>
        </authorList>
    </citation>
    <scope>NUCLEOTIDE SEQUENCE</scope>
    <source>
        <strain evidence="2">DSM 28161</strain>
    </source>
</reference>
<feature type="region of interest" description="Disordered" evidence="1">
    <location>
        <begin position="35"/>
        <end position="60"/>
    </location>
</feature>
<organism evidence="2 3">
    <name type="scientific">Cohnella rhizosphaerae</name>
    <dbReference type="NCBI Taxonomy" id="1457232"/>
    <lineage>
        <taxon>Bacteria</taxon>
        <taxon>Bacillati</taxon>
        <taxon>Bacillota</taxon>
        <taxon>Bacilli</taxon>
        <taxon>Bacillales</taxon>
        <taxon>Paenibacillaceae</taxon>
        <taxon>Cohnella</taxon>
    </lineage>
</organism>
<name>A0A9X4KS72_9BACL</name>
<dbReference type="AlphaFoldDB" id="A0A9X4KS72"/>
<keyword evidence="3" id="KW-1185">Reference proteome</keyword>
<evidence type="ECO:0000313" key="2">
    <source>
        <dbReference type="EMBL" id="MDG0809733.1"/>
    </source>
</evidence>